<evidence type="ECO:0000313" key="2">
    <source>
        <dbReference type="EMBL" id="WIO46346.1"/>
    </source>
</evidence>
<reference evidence="2 3" key="1">
    <citation type="journal article" date="2023" name="Cell">
        <title>Genetic manipulation of Patescibacteria provides mechanistic insights into microbial dark matter and the epibiotic lifestyle.</title>
        <authorList>
            <person name="Wang Y."/>
            <person name="Gallagher L.A."/>
            <person name="Andrade P.A."/>
            <person name="Liu A."/>
            <person name="Humphreys I.R."/>
            <person name="Turkarslan S."/>
            <person name="Cutler K.J."/>
            <person name="Arrieta-Ortiz M.L."/>
            <person name="Li Y."/>
            <person name="Radey M.C."/>
            <person name="McLean J.S."/>
            <person name="Cong Q."/>
            <person name="Baker D."/>
            <person name="Baliga N.S."/>
            <person name="Peterson S.B."/>
            <person name="Mougous J.D."/>
        </authorList>
    </citation>
    <scope>NUCLEOTIDE SEQUENCE [LARGE SCALE GENOMIC DNA]</scope>
    <source>
        <strain evidence="2 3">ML1</strain>
    </source>
</reference>
<dbReference type="SUPFAM" id="SSF101386">
    <property type="entry name" value="all-alpha NTP pyrophosphatases"/>
    <property type="match status" value="1"/>
</dbReference>
<keyword evidence="3" id="KW-1185">Reference proteome</keyword>
<dbReference type="Pfam" id="PF03819">
    <property type="entry name" value="MazG"/>
    <property type="match status" value="1"/>
</dbReference>
<dbReference type="RefSeq" id="WP_376753876.1">
    <property type="nucleotide sequence ID" value="NZ_CP124550.1"/>
</dbReference>
<evidence type="ECO:0000259" key="1">
    <source>
        <dbReference type="Pfam" id="PF03819"/>
    </source>
</evidence>
<dbReference type="EMBL" id="CP124550">
    <property type="protein sequence ID" value="WIO46346.1"/>
    <property type="molecule type" value="Genomic_DNA"/>
</dbReference>
<dbReference type="PIRSF" id="PIRSF006639">
    <property type="entry name" value="UCP006639_pph"/>
    <property type="match status" value="1"/>
</dbReference>
<organism evidence="2 3">
    <name type="scientific">Candidatus Southlakia epibionticum</name>
    <dbReference type="NCBI Taxonomy" id="3043284"/>
    <lineage>
        <taxon>Bacteria</taxon>
        <taxon>Candidatus Saccharimonadota</taxon>
        <taxon>Candidatus Saccharimonadia</taxon>
        <taxon>Candidatus Saccharimonadales</taxon>
        <taxon>Candidatus Saccharimonadaceae</taxon>
        <taxon>Candidatus Southlakia</taxon>
    </lineage>
</organism>
<gene>
    <name evidence="2" type="ORF">SEML1_0748</name>
</gene>
<accession>A0ABY8WWM6</accession>
<dbReference type="InterPro" id="IPR004518">
    <property type="entry name" value="MazG-like_dom"/>
</dbReference>
<dbReference type="Gene3D" id="1.10.287.1080">
    <property type="entry name" value="MazG-like"/>
    <property type="match status" value="1"/>
</dbReference>
<dbReference type="InterPro" id="IPR011379">
    <property type="entry name" value="MazG-related_GP37"/>
</dbReference>
<sequence>MTIDDYSRQALRTLLGEHAYGEVDAKLMAQVLGLGGESGEVLEKFKKILRDKQGRISDSDRTAIVKELGDVLWYVNAIAHLVGSDLEEVARLNNEKLASRQRRDQLQGSGDNR</sequence>
<name>A0ABY8WWM6_9BACT</name>
<evidence type="ECO:0000313" key="3">
    <source>
        <dbReference type="Proteomes" id="UP001177295"/>
    </source>
</evidence>
<feature type="domain" description="NTP pyrophosphohydrolase MazG-like" evidence="1">
    <location>
        <begin position="33"/>
        <end position="101"/>
    </location>
</feature>
<dbReference type="CDD" id="cd11541">
    <property type="entry name" value="NTP-PPase_u4"/>
    <property type="match status" value="1"/>
</dbReference>
<proteinExistence type="predicted"/>
<dbReference type="Proteomes" id="UP001177295">
    <property type="component" value="Chromosome"/>
</dbReference>
<protein>
    <submittedName>
        <fullName evidence="2">MazG domain-containing protein</fullName>
    </submittedName>
</protein>